<dbReference type="AlphaFoldDB" id="A0AAV1C297"/>
<proteinExistence type="predicted"/>
<evidence type="ECO:0000256" key="4">
    <source>
        <dbReference type="SAM" id="Coils"/>
    </source>
</evidence>
<dbReference type="InterPro" id="IPR002423">
    <property type="entry name" value="Cpn60/GroEL/TCP-1"/>
</dbReference>
<dbReference type="Proteomes" id="UP001161247">
    <property type="component" value="Chromosome 1"/>
</dbReference>
<gene>
    <name evidence="6" type="ORF">OLC1_LOCUS2051</name>
</gene>
<dbReference type="EMBL" id="OX459118">
    <property type="protein sequence ID" value="CAI9089771.1"/>
    <property type="molecule type" value="Genomic_DNA"/>
</dbReference>
<keyword evidence="3" id="KW-0143">Chaperone</keyword>
<dbReference type="SUPFAM" id="SSF54849">
    <property type="entry name" value="GroEL-intermediate domain like"/>
    <property type="match status" value="1"/>
</dbReference>
<dbReference type="Pfam" id="PF00118">
    <property type="entry name" value="Cpn60_TCP1"/>
    <property type="match status" value="1"/>
</dbReference>
<dbReference type="GO" id="GO:0005524">
    <property type="term" value="F:ATP binding"/>
    <property type="evidence" value="ECO:0007669"/>
    <property type="project" value="UniProtKB-KW"/>
</dbReference>
<dbReference type="Gene3D" id="3.30.260.10">
    <property type="entry name" value="TCP-1-like chaperonin intermediate domain"/>
    <property type="match status" value="1"/>
</dbReference>
<accession>A0AAV1C297</accession>
<feature type="region of interest" description="Disordered" evidence="5">
    <location>
        <begin position="35"/>
        <end position="62"/>
    </location>
</feature>
<evidence type="ECO:0000256" key="5">
    <source>
        <dbReference type="SAM" id="MobiDB-lite"/>
    </source>
</evidence>
<feature type="coiled-coil region" evidence="4">
    <location>
        <begin position="488"/>
        <end position="515"/>
    </location>
</feature>
<keyword evidence="4" id="KW-0175">Coiled coil</keyword>
<dbReference type="SUPFAM" id="SSF52029">
    <property type="entry name" value="GroEL apical domain-like"/>
    <property type="match status" value="1"/>
</dbReference>
<reference evidence="6" key="1">
    <citation type="submission" date="2023-03" db="EMBL/GenBank/DDBJ databases">
        <authorList>
            <person name="Julca I."/>
        </authorList>
    </citation>
    <scope>NUCLEOTIDE SEQUENCE</scope>
</reference>
<keyword evidence="2" id="KW-0067">ATP-binding</keyword>
<keyword evidence="7" id="KW-1185">Reference proteome</keyword>
<evidence type="ECO:0000313" key="7">
    <source>
        <dbReference type="Proteomes" id="UP001161247"/>
    </source>
</evidence>
<keyword evidence="1" id="KW-0547">Nucleotide-binding</keyword>
<dbReference type="InterPro" id="IPR017998">
    <property type="entry name" value="Chaperone_TCP-1"/>
</dbReference>
<organism evidence="6 7">
    <name type="scientific">Oldenlandia corymbosa var. corymbosa</name>
    <dbReference type="NCBI Taxonomy" id="529605"/>
    <lineage>
        <taxon>Eukaryota</taxon>
        <taxon>Viridiplantae</taxon>
        <taxon>Streptophyta</taxon>
        <taxon>Embryophyta</taxon>
        <taxon>Tracheophyta</taxon>
        <taxon>Spermatophyta</taxon>
        <taxon>Magnoliopsida</taxon>
        <taxon>eudicotyledons</taxon>
        <taxon>Gunneridae</taxon>
        <taxon>Pentapetalae</taxon>
        <taxon>asterids</taxon>
        <taxon>lamiids</taxon>
        <taxon>Gentianales</taxon>
        <taxon>Rubiaceae</taxon>
        <taxon>Rubioideae</taxon>
        <taxon>Spermacoceae</taxon>
        <taxon>Hedyotis-Oldenlandia complex</taxon>
        <taxon>Oldenlandia</taxon>
    </lineage>
</organism>
<evidence type="ECO:0000256" key="1">
    <source>
        <dbReference type="ARBA" id="ARBA00022741"/>
    </source>
</evidence>
<dbReference type="GO" id="GO:0140662">
    <property type="term" value="F:ATP-dependent protein folding chaperone"/>
    <property type="evidence" value="ECO:0007669"/>
    <property type="project" value="InterPro"/>
</dbReference>
<name>A0AAV1C297_OLDCO</name>
<dbReference type="PANTHER" id="PTHR11353">
    <property type="entry name" value="CHAPERONIN"/>
    <property type="match status" value="1"/>
</dbReference>
<evidence type="ECO:0000256" key="2">
    <source>
        <dbReference type="ARBA" id="ARBA00022840"/>
    </source>
</evidence>
<dbReference type="InterPro" id="IPR027409">
    <property type="entry name" value="GroEL-like_apical_dom_sf"/>
</dbReference>
<evidence type="ECO:0000256" key="3">
    <source>
        <dbReference type="ARBA" id="ARBA00023186"/>
    </source>
</evidence>
<dbReference type="InterPro" id="IPR027410">
    <property type="entry name" value="TCP-1-like_intermed_sf"/>
</dbReference>
<evidence type="ECO:0000313" key="6">
    <source>
        <dbReference type="EMBL" id="CAI9089771.1"/>
    </source>
</evidence>
<protein>
    <submittedName>
        <fullName evidence="6">OLC1v1024405C1</fullName>
    </submittedName>
</protein>
<sequence length="638" mass="68340">MLHSNKGWLQMREAWGHGGRFGGGVVRGVGGGAVGGGGRGGGGGGSGGGVEGGSGIRFRGGGDGGVGRGSGLGGGIVGGVGGGGGLGGGAGAGDGAGDGVSGSSCSFSTWVSFSARKLDTRRTDQALMLPLITGLKGGEDSGDTLSLTPVFVTDTRRFVNVFFQTADAFTVVDDEVDSDTVEVLTAMAVPLELSNCKSLVKSASTALNSKVISRYSTLLAPLAVDSVLSVVDPEKPYLVDLRDIKIVKKLEGSVDETGLVKGLIFDKKVSVVVSDYTQMDRILKEEKELYFGIIKRIKATRAEKLGFAGLVEEVSLADGGSHPIWEHRLRYFESEWQQGLAAPRVDNITKLKKALPSLEIEWLYFSFDGDPDVFGKSGKMCLYSDGEIKCLKAYQEIAQKPPPWSLPSMKRLAYFCCPCLTAKFRAFAISEQEEGNFVKEIHHFQFSSLRPTLVFSCSSVSVYNSGKLPPGSDTLVSEPGNSSARTAMAEGTRSMKQLEEQIKKQEARLAEDTDGFNDHVNGKFSEFHTQIKAKLKTEIEGMASKSQLDRMEAMITSLVQSQIHFGPIPPVRDKAPIRFGDMSAERNFNALIVDEDCDENSLSIPELNVDDGLDINDLTLEERSLHVLPVTPVKQTIL</sequence>